<dbReference type="Gene3D" id="1.10.260.40">
    <property type="entry name" value="lambda repressor-like DNA-binding domains"/>
    <property type="match status" value="1"/>
</dbReference>
<dbReference type="EMBL" id="JAFMYV010000017">
    <property type="protein sequence ID" value="MBO0939774.1"/>
    <property type="molecule type" value="Genomic_DNA"/>
</dbReference>
<dbReference type="InterPro" id="IPR001387">
    <property type="entry name" value="Cro/C1-type_HTH"/>
</dbReference>
<keyword evidence="1" id="KW-0238">DNA-binding</keyword>
<dbReference type="SMART" id="SM00530">
    <property type="entry name" value="HTH_XRE"/>
    <property type="match status" value="1"/>
</dbReference>
<dbReference type="PROSITE" id="PS50943">
    <property type="entry name" value="HTH_CROC1"/>
    <property type="match status" value="1"/>
</dbReference>
<dbReference type="GO" id="GO:0003677">
    <property type="term" value="F:DNA binding"/>
    <property type="evidence" value="ECO:0007669"/>
    <property type="project" value="UniProtKB-KW"/>
</dbReference>
<evidence type="ECO:0000313" key="3">
    <source>
        <dbReference type="EMBL" id="MBO0939774.1"/>
    </source>
</evidence>
<name>A0A939K5R7_9BACT</name>
<proteinExistence type="predicted"/>
<protein>
    <submittedName>
        <fullName evidence="3">HigA family addiction module antidote protein</fullName>
    </submittedName>
</protein>
<evidence type="ECO:0000256" key="1">
    <source>
        <dbReference type="ARBA" id="ARBA00023125"/>
    </source>
</evidence>
<sequence>MHSPSHLGKILKGLYLDGADLTVTQAAGALGISRKTLSQIINGHAGISAPMALLLAQAFPTTTPQLWLNLQLQYDLW</sequence>
<evidence type="ECO:0000259" key="2">
    <source>
        <dbReference type="PROSITE" id="PS50943"/>
    </source>
</evidence>
<dbReference type="PANTHER" id="PTHR36924:SF1">
    <property type="entry name" value="ANTITOXIN HIGA-1"/>
    <property type="match status" value="1"/>
</dbReference>
<dbReference type="InterPro" id="IPR010982">
    <property type="entry name" value="Lambda_DNA-bd_dom_sf"/>
</dbReference>
<evidence type="ECO:0000313" key="4">
    <source>
        <dbReference type="Proteomes" id="UP000664034"/>
    </source>
</evidence>
<dbReference type="PANTHER" id="PTHR36924">
    <property type="entry name" value="ANTITOXIN HIGA-1"/>
    <property type="match status" value="1"/>
</dbReference>
<dbReference type="Pfam" id="PF01381">
    <property type="entry name" value="HTH_3"/>
    <property type="match status" value="1"/>
</dbReference>
<keyword evidence="4" id="KW-1185">Reference proteome</keyword>
<dbReference type="AlphaFoldDB" id="A0A939K5R7"/>
<dbReference type="SUPFAM" id="SSF47413">
    <property type="entry name" value="lambda repressor-like DNA-binding domains"/>
    <property type="match status" value="1"/>
</dbReference>
<feature type="domain" description="HTH cro/C1-type" evidence="2">
    <location>
        <begin position="19"/>
        <end position="66"/>
    </location>
</feature>
<gene>
    <name evidence="3" type="ORF">J2I47_24730</name>
</gene>
<reference evidence="3" key="1">
    <citation type="submission" date="2021-03" db="EMBL/GenBank/DDBJ databases">
        <title>Fibrella sp. HMF5335 genome sequencing and assembly.</title>
        <authorList>
            <person name="Kang H."/>
            <person name="Kim H."/>
            <person name="Bae S."/>
            <person name="Joh K."/>
        </authorList>
    </citation>
    <scope>NUCLEOTIDE SEQUENCE</scope>
    <source>
        <strain evidence="3">HMF5335</strain>
    </source>
</reference>
<dbReference type="NCBIfam" id="TIGR02607">
    <property type="entry name" value="antidote_HigA"/>
    <property type="match status" value="1"/>
</dbReference>
<organism evidence="3 4">
    <name type="scientific">Fibrella rubiginis</name>
    <dbReference type="NCBI Taxonomy" id="2817060"/>
    <lineage>
        <taxon>Bacteria</taxon>
        <taxon>Pseudomonadati</taxon>
        <taxon>Bacteroidota</taxon>
        <taxon>Cytophagia</taxon>
        <taxon>Cytophagales</taxon>
        <taxon>Spirosomataceae</taxon>
        <taxon>Fibrella</taxon>
    </lineage>
</organism>
<dbReference type="Proteomes" id="UP000664034">
    <property type="component" value="Unassembled WGS sequence"/>
</dbReference>
<accession>A0A939K5R7</accession>
<dbReference type="CDD" id="cd00093">
    <property type="entry name" value="HTH_XRE"/>
    <property type="match status" value="1"/>
</dbReference>
<dbReference type="InterPro" id="IPR013430">
    <property type="entry name" value="Toxin_antidote_HigA"/>
</dbReference>
<comment type="caution">
    <text evidence="3">The sequence shown here is derived from an EMBL/GenBank/DDBJ whole genome shotgun (WGS) entry which is preliminary data.</text>
</comment>